<name>A0A1T4U5T4_9GAMM</name>
<dbReference type="EMBL" id="FUXU01000006">
    <property type="protein sequence ID" value="SKA48016.1"/>
    <property type="molecule type" value="Genomic_DNA"/>
</dbReference>
<dbReference type="Pfam" id="PF05170">
    <property type="entry name" value="AsmA"/>
    <property type="match status" value="1"/>
</dbReference>
<dbReference type="GO" id="GO:0005886">
    <property type="term" value="C:plasma membrane"/>
    <property type="evidence" value="ECO:0007669"/>
    <property type="project" value="TreeGrafter"/>
</dbReference>
<gene>
    <name evidence="3" type="ORF">SAMN02745132_00821</name>
</gene>
<dbReference type="RefSeq" id="WP_078751299.1">
    <property type="nucleotide sequence ID" value="NZ_FUXU01000006.1"/>
</dbReference>
<evidence type="ECO:0000256" key="1">
    <source>
        <dbReference type="SAM" id="MobiDB-lite"/>
    </source>
</evidence>
<keyword evidence="4" id="KW-1185">Reference proteome</keyword>
<dbReference type="OrthoDB" id="9766390at2"/>
<feature type="region of interest" description="Disordered" evidence="1">
    <location>
        <begin position="382"/>
        <end position="420"/>
    </location>
</feature>
<reference evidence="4" key="1">
    <citation type="submission" date="2017-02" db="EMBL/GenBank/DDBJ databases">
        <authorList>
            <person name="Varghese N."/>
            <person name="Submissions S."/>
        </authorList>
    </citation>
    <scope>NUCLEOTIDE SEQUENCE [LARGE SCALE GENOMIC DNA]</scope>
    <source>
        <strain evidence="4">DSM 22720</strain>
    </source>
</reference>
<feature type="compositionally biased region" description="Low complexity" evidence="1">
    <location>
        <begin position="142"/>
        <end position="153"/>
    </location>
</feature>
<organism evidence="3 4">
    <name type="scientific">Enterovibrio nigricans DSM 22720</name>
    <dbReference type="NCBI Taxonomy" id="1121868"/>
    <lineage>
        <taxon>Bacteria</taxon>
        <taxon>Pseudomonadati</taxon>
        <taxon>Pseudomonadota</taxon>
        <taxon>Gammaproteobacteria</taxon>
        <taxon>Vibrionales</taxon>
        <taxon>Vibrionaceae</taxon>
        <taxon>Enterovibrio</taxon>
    </lineage>
</organism>
<evidence type="ECO:0000259" key="2">
    <source>
        <dbReference type="Pfam" id="PF05170"/>
    </source>
</evidence>
<feature type="domain" description="AsmA" evidence="2">
    <location>
        <begin position="1"/>
        <end position="603"/>
    </location>
</feature>
<evidence type="ECO:0000313" key="3">
    <source>
        <dbReference type="EMBL" id="SKA48016.1"/>
    </source>
</evidence>
<accession>A0A1T4U5T4</accession>
<dbReference type="InterPro" id="IPR007844">
    <property type="entry name" value="AsmA"/>
</dbReference>
<feature type="region of interest" description="Disordered" evidence="1">
    <location>
        <begin position="125"/>
        <end position="153"/>
    </location>
</feature>
<dbReference type="GO" id="GO:0090313">
    <property type="term" value="P:regulation of protein targeting to membrane"/>
    <property type="evidence" value="ECO:0007669"/>
    <property type="project" value="TreeGrafter"/>
</dbReference>
<dbReference type="InterPro" id="IPR052894">
    <property type="entry name" value="AsmA-related"/>
</dbReference>
<protein>
    <submittedName>
        <fullName evidence="3">AsmA protein</fullName>
    </submittedName>
</protein>
<sequence>MKKLLYVLLGLVLLVVIAIGVLVAVINPNDFKPLIADEVKKATGRELVIDGDISWHFWPSLGLSVEKLAFKNPKRFAEPDMLKLDKAEMSVAVMPLLSDQLDIGMVSLYGAHVFIQTLPNGTSNLDGLSGETVPAEESKSGETSPATAETASADTKPAAAWIITIGGLDVVDASATVRDDKAHTKSEISSLNLNIGKLETGVWVPIDFDVTGKQNALAFNAKGSAEAMIEKDIMKSQLRKLALSASASDAQMKLENVSLNVDQLGLGVPMALSFEAKGNANDMTFDAKGKTSLNVNEAISLITATNFELNSQISGEGLPRPEMMIGFNGDVEFDNNAQKASLTNMKASVDELTVDGEANVVLADIPAVRFDVHSSKINVDAFLGNPNSSTQGDKPAGNSESAGEPATPSTPPAKKQPLSDVEPDLSALKALDIAGVITIDDFIASNVQVTDVMANFAVNRGKVAINQFDANLYGGTIAAKGSLDASVSPARYQVTKGMKNVNVQLLLVAAAGQDMLSGKGNIDVNVSGVGLSEKRLRSGITGTVGINFVDGAINGINIPEMIREAKATLKGKRAEYVDEARKTDFSGMSATFNLGKGIASTRNLKVEAPALRVHSEGQTNLLNETLDFDVFVSVVGTSKGQGGKDIDELKDLTIPVKINGTWQAPGYKLDVKALLSSNKVLETKARKEAERGLKKLLGDKADDDKVKQVTDKLLKGLFN</sequence>
<dbReference type="PANTHER" id="PTHR30441:SF4">
    <property type="entry name" value="PROTEIN ASMA"/>
    <property type="match status" value="1"/>
</dbReference>
<dbReference type="PANTHER" id="PTHR30441">
    <property type="entry name" value="DUF748 DOMAIN-CONTAINING PROTEIN"/>
    <property type="match status" value="1"/>
</dbReference>
<evidence type="ECO:0000313" key="4">
    <source>
        <dbReference type="Proteomes" id="UP000190162"/>
    </source>
</evidence>
<proteinExistence type="predicted"/>
<dbReference type="AlphaFoldDB" id="A0A1T4U5T4"/>
<dbReference type="Proteomes" id="UP000190162">
    <property type="component" value="Unassembled WGS sequence"/>
</dbReference>